<feature type="domain" description="N6 adenine-specific DNA methyltransferase N-terminal" evidence="3">
    <location>
        <begin position="23"/>
        <end position="119"/>
    </location>
</feature>
<accession>A0ABT1MEI6</accession>
<reference evidence="4 5" key="1">
    <citation type="submission" date="2022-07" db="EMBL/GenBank/DDBJ databases">
        <title>Fecal culturing of patients with breast cancer.</title>
        <authorList>
            <person name="Teng N.M.Y."/>
            <person name="Kiu R."/>
            <person name="Evans R."/>
            <person name="Baker D.J."/>
            <person name="Zenner C."/>
            <person name="Robinson S.D."/>
            <person name="Hall L.J."/>
        </authorList>
    </citation>
    <scope>NUCLEOTIDE SEQUENCE [LARGE SCALE GENOMIC DNA]</scope>
    <source>
        <strain evidence="4 5">LH1063</strain>
    </source>
</reference>
<comment type="similarity">
    <text evidence="1">Belongs to the N(4)/N(6)-methyltransferase family.</text>
</comment>
<proteinExistence type="inferred from homology"/>
<dbReference type="EMBL" id="JANDHW010000002">
    <property type="protein sequence ID" value="MCP9611042.1"/>
    <property type="molecule type" value="Genomic_DNA"/>
</dbReference>
<dbReference type="SUPFAM" id="SSF53335">
    <property type="entry name" value="S-adenosyl-L-methionine-dependent methyltransferases"/>
    <property type="match status" value="1"/>
</dbReference>
<dbReference type="Pfam" id="PF12161">
    <property type="entry name" value="HsdM_N"/>
    <property type="match status" value="1"/>
</dbReference>
<keyword evidence="2" id="KW-0680">Restriction system</keyword>
<evidence type="ECO:0000313" key="4">
    <source>
        <dbReference type="EMBL" id="MCP9611042.1"/>
    </source>
</evidence>
<dbReference type="Proteomes" id="UP001205603">
    <property type="component" value="Unassembled WGS sequence"/>
</dbReference>
<dbReference type="InterPro" id="IPR029063">
    <property type="entry name" value="SAM-dependent_MTases_sf"/>
</dbReference>
<name>A0ABT1MEI6_9BACT</name>
<dbReference type="InterPro" id="IPR038333">
    <property type="entry name" value="T1MK-like_N_sf"/>
</dbReference>
<evidence type="ECO:0000259" key="3">
    <source>
        <dbReference type="Pfam" id="PF12161"/>
    </source>
</evidence>
<evidence type="ECO:0000256" key="1">
    <source>
        <dbReference type="ARBA" id="ARBA00006594"/>
    </source>
</evidence>
<dbReference type="InterPro" id="IPR022749">
    <property type="entry name" value="D12N6_MeTrfase_N"/>
</dbReference>
<protein>
    <submittedName>
        <fullName evidence="4">Type I restriction-modification system subunit M N-terminal domain-containing protein</fullName>
    </submittedName>
</protein>
<dbReference type="Gene3D" id="1.20.1260.30">
    <property type="match status" value="1"/>
</dbReference>
<organism evidence="4 5">
    <name type="scientific">Coprobacter tertius</name>
    <dbReference type="NCBI Taxonomy" id="2944915"/>
    <lineage>
        <taxon>Bacteria</taxon>
        <taxon>Pseudomonadati</taxon>
        <taxon>Bacteroidota</taxon>
        <taxon>Bacteroidia</taxon>
        <taxon>Bacteroidales</taxon>
        <taxon>Barnesiellaceae</taxon>
        <taxon>Coprobacter</taxon>
    </lineage>
</organism>
<comment type="caution">
    <text evidence="4">The sequence shown here is derived from an EMBL/GenBank/DDBJ whole genome shotgun (WGS) entry which is preliminary data.</text>
</comment>
<gene>
    <name evidence="4" type="ORF">NMU02_02915</name>
</gene>
<keyword evidence="5" id="KW-1185">Reference proteome</keyword>
<evidence type="ECO:0000256" key="2">
    <source>
        <dbReference type="ARBA" id="ARBA00022747"/>
    </source>
</evidence>
<evidence type="ECO:0000313" key="5">
    <source>
        <dbReference type="Proteomes" id="UP001205603"/>
    </source>
</evidence>
<sequence>MKTKEKYPYKALYKVVSRIQNRPDEYEYQYYIIIMLMLRYFHQVFNGRVILVRGGNPPADLYYKTTEEQLSIYTFYLICEKCRWSYIRDNRKEGRLSEILYNCIGEMKNYFVHLEDIFSLLEDAPQLDDAHLGYMVGLIDRIDFYVDGKPDKECLADLLNYVLFLFSTR</sequence>
<dbReference type="RefSeq" id="WP_255025691.1">
    <property type="nucleotide sequence ID" value="NZ_JANDHW010000002.1"/>
</dbReference>